<dbReference type="InterPro" id="IPR038765">
    <property type="entry name" value="Papain-like_cys_pep_sf"/>
</dbReference>
<protein>
    <recommendedName>
        <fullName evidence="3">Ubiquitin-like protease family profile domain-containing protein</fullName>
    </recommendedName>
</protein>
<dbReference type="OrthoDB" id="696486at2759"/>
<accession>A0A5N6NSJ6</accession>
<dbReference type="Proteomes" id="UP000326396">
    <property type="component" value="Linkage Group LG17"/>
</dbReference>
<sequence length="318" mass="37262">MTQTPDPRARRKPIPVQLILTLEQVLDASKIHKNNPNTCLEASKTCHETIIGKSKSKRIKGVSRDCKSPYLLREVEITNRYNKEENAVWGYIVNLSNEEVTLTTSNGAMTEAKFFKTLKPTNRIHGEIIDCWAAVLNEEDKLRSPDSPYRLFCGHRVFLKWMFTAPKTYESIRLVALTKMKFEAVGRMENMRALKCYDIVIIPILENYHFYVMAFYLKNPRIYLLDSMDKDETIVSIKDHQDYYKKDTSYKVKHMFVKYLEKFQHVTAEKISMQKVTRVDLEWAMIGNIIDYGVFTMRHMEMFMGSHRKTFDCGFKCS</sequence>
<evidence type="ECO:0008006" key="3">
    <source>
        <dbReference type="Google" id="ProtNLM"/>
    </source>
</evidence>
<proteinExistence type="predicted"/>
<dbReference type="SUPFAM" id="SSF54001">
    <property type="entry name" value="Cysteine proteinases"/>
    <property type="match status" value="1"/>
</dbReference>
<gene>
    <name evidence="1" type="ORF">E3N88_17688</name>
</gene>
<organism evidence="1 2">
    <name type="scientific">Mikania micrantha</name>
    <name type="common">bitter vine</name>
    <dbReference type="NCBI Taxonomy" id="192012"/>
    <lineage>
        <taxon>Eukaryota</taxon>
        <taxon>Viridiplantae</taxon>
        <taxon>Streptophyta</taxon>
        <taxon>Embryophyta</taxon>
        <taxon>Tracheophyta</taxon>
        <taxon>Spermatophyta</taxon>
        <taxon>Magnoliopsida</taxon>
        <taxon>eudicotyledons</taxon>
        <taxon>Gunneridae</taxon>
        <taxon>Pentapetalae</taxon>
        <taxon>asterids</taxon>
        <taxon>campanulids</taxon>
        <taxon>Asterales</taxon>
        <taxon>Asteraceae</taxon>
        <taxon>Asteroideae</taxon>
        <taxon>Heliantheae alliance</taxon>
        <taxon>Eupatorieae</taxon>
        <taxon>Mikania</taxon>
    </lineage>
</organism>
<dbReference type="EMBL" id="SZYD01000009">
    <property type="protein sequence ID" value="KAD5317742.1"/>
    <property type="molecule type" value="Genomic_DNA"/>
</dbReference>
<dbReference type="AlphaFoldDB" id="A0A5N6NSJ6"/>
<dbReference type="Gene3D" id="3.40.395.10">
    <property type="entry name" value="Adenoviral Proteinase, Chain A"/>
    <property type="match status" value="1"/>
</dbReference>
<evidence type="ECO:0000313" key="2">
    <source>
        <dbReference type="Proteomes" id="UP000326396"/>
    </source>
</evidence>
<comment type="caution">
    <text evidence="1">The sequence shown here is derived from an EMBL/GenBank/DDBJ whole genome shotgun (WGS) entry which is preliminary data.</text>
</comment>
<evidence type="ECO:0000313" key="1">
    <source>
        <dbReference type="EMBL" id="KAD5317742.1"/>
    </source>
</evidence>
<keyword evidence="2" id="KW-1185">Reference proteome</keyword>
<name>A0A5N6NSJ6_9ASTR</name>
<reference evidence="1 2" key="1">
    <citation type="submission" date="2019-05" db="EMBL/GenBank/DDBJ databases">
        <title>Mikania micrantha, genome provides insights into the molecular mechanism of rapid growth.</title>
        <authorList>
            <person name="Liu B."/>
        </authorList>
    </citation>
    <scope>NUCLEOTIDE SEQUENCE [LARGE SCALE GENOMIC DNA]</scope>
    <source>
        <strain evidence="1">NLD-2019</strain>
        <tissue evidence="1">Leaf</tissue>
    </source>
</reference>